<dbReference type="GO" id="GO:0098796">
    <property type="term" value="C:membrane protein complex"/>
    <property type="evidence" value="ECO:0007669"/>
    <property type="project" value="UniProtKB-ARBA"/>
</dbReference>
<dbReference type="GO" id="GO:0005524">
    <property type="term" value="F:ATP binding"/>
    <property type="evidence" value="ECO:0007669"/>
    <property type="project" value="UniProtKB-KW"/>
</dbReference>
<protein>
    <submittedName>
        <fullName evidence="5">Macrolide ABC transporter ATP-binding protein</fullName>
    </submittedName>
</protein>
<name>A0A1F5H5Y1_9BACT</name>
<dbReference type="CDD" id="cd03255">
    <property type="entry name" value="ABC_MJ0796_LolCDE_FtsE"/>
    <property type="match status" value="1"/>
</dbReference>
<feature type="domain" description="ABC transporter" evidence="4">
    <location>
        <begin position="1"/>
        <end position="226"/>
    </location>
</feature>
<keyword evidence="3 5" id="KW-0067">ATP-binding</keyword>
<dbReference type="InterPro" id="IPR027417">
    <property type="entry name" value="P-loop_NTPase"/>
</dbReference>
<dbReference type="GO" id="GO:0005886">
    <property type="term" value="C:plasma membrane"/>
    <property type="evidence" value="ECO:0007669"/>
    <property type="project" value="TreeGrafter"/>
</dbReference>
<dbReference type="SMART" id="SM00382">
    <property type="entry name" value="AAA"/>
    <property type="match status" value="1"/>
</dbReference>
<dbReference type="SUPFAM" id="SSF52540">
    <property type="entry name" value="P-loop containing nucleoside triphosphate hydrolases"/>
    <property type="match status" value="1"/>
</dbReference>
<evidence type="ECO:0000313" key="5">
    <source>
        <dbReference type="EMBL" id="OGD99501.1"/>
    </source>
</evidence>
<gene>
    <name evidence="5" type="ORF">A2W45_04160</name>
</gene>
<dbReference type="InterPro" id="IPR017911">
    <property type="entry name" value="MacB-like_ATP-bd"/>
</dbReference>
<dbReference type="PROSITE" id="PS50893">
    <property type="entry name" value="ABC_TRANSPORTER_2"/>
    <property type="match status" value="1"/>
</dbReference>
<sequence length="227" mass="25034">MSAKNLTKKYGEAPNETVALENISIEIKNGEFTAIVGPSGSGKSTLMHILGCLDKPTEGEYFFRGREVSKLSDNSLAEIRNKQIGFVFQFFNLLPRTSALKNAELPLLYAGVDKEERHSKALKILSSLGLSERVNSTPGQLSGGEQQRVAIARALINNPSVIFADEPTGNVDTKTSREIMKIFQSLNKRGNTIIVITHDPEVATYASRIITVRDGKVESDKKIKRRK</sequence>
<comment type="caution">
    <text evidence="5">The sequence shown here is derived from an EMBL/GenBank/DDBJ whole genome shotgun (WGS) entry which is preliminary data.</text>
</comment>
<dbReference type="InterPro" id="IPR003439">
    <property type="entry name" value="ABC_transporter-like_ATP-bd"/>
</dbReference>
<evidence type="ECO:0000259" key="4">
    <source>
        <dbReference type="PROSITE" id="PS50893"/>
    </source>
</evidence>
<dbReference type="PROSITE" id="PS00211">
    <property type="entry name" value="ABC_TRANSPORTER_1"/>
    <property type="match status" value="1"/>
</dbReference>
<dbReference type="PANTHER" id="PTHR24220">
    <property type="entry name" value="IMPORT ATP-BINDING PROTEIN"/>
    <property type="match status" value="1"/>
</dbReference>
<keyword evidence="2" id="KW-0547">Nucleotide-binding</keyword>
<dbReference type="GO" id="GO:0016887">
    <property type="term" value="F:ATP hydrolysis activity"/>
    <property type="evidence" value="ECO:0007669"/>
    <property type="project" value="InterPro"/>
</dbReference>
<dbReference type="Proteomes" id="UP000178393">
    <property type="component" value="Unassembled WGS sequence"/>
</dbReference>
<evidence type="ECO:0000256" key="1">
    <source>
        <dbReference type="ARBA" id="ARBA00022448"/>
    </source>
</evidence>
<dbReference type="InterPro" id="IPR017871">
    <property type="entry name" value="ABC_transporter-like_CS"/>
</dbReference>
<dbReference type="PANTHER" id="PTHR24220:SF86">
    <property type="entry name" value="ABC TRANSPORTER ABCH.1"/>
    <property type="match status" value="1"/>
</dbReference>
<reference evidence="5 6" key="1">
    <citation type="journal article" date="2016" name="Nat. Commun.">
        <title>Thousands of microbial genomes shed light on interconnected biogeochemical processes in an aquifer system.</title>
        <authorList>
            <person name="Anantharaman K."/>
            <person name="Brown C.T."/>
            <person name="Hug L.A."/>
            <person name="Sharon I."/>
            <person name="Castelle C.J."/>
            <person name="Probst A.J."/>
            <person name="Thomas B.C."/>
            <person name="Singh A."/>
            <person name="Wilkins M.J."/>
            <person name="Karaoz U."/>
            <person name="Brodie E.L."/>
            <person name="Williams K.H."/>
            <person name="Hubbard S.S."/>
            <person name="Banfield J.F."/>
        </authorList>
    </citation>
    <scope>NUCLEOTIDE SEQUENCE [LARGE SCALE GENOMIC DNA]</scope>
</reference>
<dbReference type="GO" id="GO:0022857">
    <property type="term" value="F:transmembrane transporter activity"/>
    <property type="evidence" value="ECO:0007669"/>
    <property type="project" value="TreeGrafter"/>
</dbReference>
<evidence type="ECO:0000256" key="2">
    <source>
        <dbReference type="ARBA" id="ARBA00022741"/>
    </source>
</evidence>
<dbReference type="InterPro" id="IPR003593">
    <property type="entry name" value="AAA+_ATPase"/>
</dbReference>
<proteinExistence type="predicted"/>
<dbReference type="EMBL" id="MFBH01000026">
    <property type="protein sequence ID" value="OGD99501.1"/>
    <property type="molecule type" value="Genomic_DNA"/>
</dbReference>
<evidence type="ECO:0000313" key="6">
    <source>
        <dbReference type="Proteomes" id="UP000178393"/>
    </source>
</evidence>
<evidence type="ECO:0000256" key="3">
    <source>
        <dbReference type="ARBA" id="ARBA00022840"/>
    </source>
</evidence>
<organism evidence="5 6">
    <name type="scientific">Candidatus Curtissbacteria bacterium RIFCSPHIGHO2_12_41_11</name>
    <dbReference type="NCBI Taxonomy" id="1797718"/>
    <lineage>
        <taxon>Bacteria</taxon>
        <taxon>Candidatus Curtissiibacteriota</taxon>
    </lineage>
</organism>
<keyword evidence="1" id="KW-0813">Transport</keyword>
<dbReference type="AlphaFoldDB" id="A0A1F5H5Y1"/>
<dbReference type="Gene3D" id="3.40.50.300">
    <property type="entry name" value="P-loop containing nucleotide triphosphate hydrolases"/>
    <property type="match status" value="1"/>
</dbReference>
<accession>A0A1F5H5Y1</accession>
<dbReference type="FunFam" id="3.40.50.300:FF:000032">
    <property type="entry name" value="Export ABC transporter ATP-binding protein"/>
    <property type="match status" value="1"/>
</dbReference>
<dbReference type="Pfam" id="PF00005">
    <property type="entry name" value="ABC_tran"/>
    <property type="match status" value="1"/>
</dbReference>
<dbReference type="InterPro" id="IPR015854">
    <property type="entry name" value="ABC_transpr_LolD-like"/>
</dbReference>